<name>A0A942E8Y4_9HYPH</name>
<evidence type="ECO:0000313" key="4">
    <source>
        <dbReference type="Proteomes" id="UP000678281"/>
    </source>
</evidence>
<dbReference type="Proteomes" id="UP000678281">
    <property type="component" value="Unassembled WGS sequence"/>
</dbReference>
<evidence type="ECO:0000259" key="2">
    <source>
        <dbReference type="Pfam" id="PF12697"/>
    </source>
</evidence>
<organism evidence="3 4">
    <name type="scientific">Devosia litorisediminis</name>
    <dbReference type="NCBI Taxonomy" id="2829817"/>
    <lineage>
        <taxon>Bacteria</taxon>
        <taxon>Pseudomonadati</taxon>
        <taxon>Pseudomonadota</taxon>
        <taxon>Alphaproteobacteria</taxon>
        <taxon>Hyphomicrobiales</taxon>
        <taxon>Devosiaceae</taxon>
        <taxon>Devosia</taxon>
    </lineage>
</organism>
<comment type="caution">
    <text evidence="3">The sequence shown here is derived from an EMBL/GenBank/DDBJ whole genome shotgun (WGS) entry which is preliminary data.</text>
</comment>
<dbReference type="AlphaFoldDB" id="A0A942E8Y4"/>
<evidence type="ECO:0000256" key="1">
    <source>
        <dbReference type="ARBA" id="ARBA00008645"/>
    </source>
</evidence>
<keyword evidence="3" id="KW-0378">Hydrolase</keyword>
<gene>
    <name evidence="3" type="ORF">KD146_12775</name>
</gene>
<comment type="similarity">
    <text evidence="1">Belongs to the AB hydrolase superfamily.</text>
</comment>
<protein>
    <submittedName>
        <fullName evidence="3">Alpha/beta hydrolase</fullName>
    </submittedName>
</protein>
<dbReference type="PANTHER" id="PTHR43039">
    <property type="entry name" value="ESTERASE-RELATED"/>
    <property type="match status" value="1"/>
</dbReference>
<feature type="domain" description="AB hydrolase-1" evidence="2">
    <location>
        <begin position="19"/>
        <end position="251"/>
    </location>
</feature>
<proteinExistence type="inferred from homology"/>
<dbReference type="RefSeq" id="WP_212659034.1">
    <property type="nucleotide sequence ID" value="NZ_JAGXTP010000001.1"/>
</dbReference>
<evidence type="ECO:0000313" key="3">
    <source>
        <dbReference type="EMBL" id="MBS3849572.1"/>
    </source>
</evidence>
<dbReference type="PRINTS" id="PR00111">
    <property type="entry name" value="ABHYDROLASE"/>
</dbReference>
<dbReference type="Gene3D" id="3.40.50.1820">
    <property type="entry name" value="alpha/beta hydrolase"/>
    <property type="match status" value="1"/>
</dbReference>
<keyword evidence="4" id="KW-1185">Reference proteome</keyword>
<dbReference type="GO" id="GO:0016787">
    <property type="term" value="F:hydrolase activity"/>
    <property type="evidence" value="ECO:0007669"/>
    <property type="project" value="UniProtKB-KW"/>
</dbReference>
<sequence>MSLIDRHAVTVSGRGTKPMVFLHGYGCDQNMWRLMTPFFEEAHKVVLYDQIGAGRSDLSAYDKDKYNRLQGYADDLIAICDELALGPVVVVGHSISGTIALLAAKKRPELFEKLVMVGPSPSFINDGDYVGGFDRSDIDDMLEFLQLNHEGWSSQMAPIIMGNPDRPALAEELEASFCRTDPQIAKQFARATFLSDHRADLVDVNTPTLILQSDDDTIAPVSVGTYMAQNMPNAQMVLLRAQGHCPHISSAPLVSKAILDYLAQ</sequence>
<dbReference type="EMBL" id="JAGXTP010000001">
    <property type="protein sequence ID" value="MBS3849572.1"/>
    <property type="molecule type" value="Genomic_DNA"/>
</dbReference>
<dbReference type="InterPro" id="IPR000073">
    <property type="entry name" value="AB_hydrolase_1"/>
</dbReference>
<accession>A0A942E8Y4</accession>
<dbReference type="Pfam" id="PF12697">
    <property type="entry name" value="Abhydrolase_6"/>
    <property type="match status" value="1"/>
</dbReference>
<reference evidence="3" key="1">
    <citation type="submission" date="2021-04" db="EMBL/GenBank/DDBJ databases">
        <title>Devosia litorisediminis sp. nov., isolated from a sand dune.</title>
        <authorList>
            <person name="Park S."/>
            <person name="Yoon J.-H."/>
        </authorList>
    </citation>
    <scope>NUCLEOTIDE SEQUENCE</scope>
    <source>
        <strain evidence="3">BSSL-BM10</strain>
    </source>
</reference>
<dbReference type="SUPFAM" id="SSF53474">
    <property type="entry name" value="alpha/beta-Hydrolases"/>
    <property type="match status" value="1"/>
</dbReference>
<dbReference type="InterPro" id="IPR029058">
    <property type="entry name" value="AB_hydrolase_fold"/>
</dbReference>